<dbReference type="InterPro" id="IPR024078">
    <property type="entry name" value="LmbE-like_dom_sf"/>
</dbReference>
<dbReference type="EC" id="3.5.1.89" evidence="2"/>
<dbReference type="Gene3D" id="3.40.50.10320">
    <property type="entry name" value="LmbE-like"/>
    <property type="match status" value="1"/>
</dbReference>
<dbReference type="GO" id="GO:0005783">
    <property type="term" value="C:endoplasmic reticulum"/>
    <property type="evidence" value="ECO:0007669"/>
    <property type="project" value="TreeGrafter"/>
</dbReference>
<gene>
    <name evidence="4" type="ORF">DSM5745_09733</name>
</gene>
<dbReference type="SUPFAM" id="SSF102588">
    <property type="entry name" value="LmbE-like"/>
    <property type="match status" value="1"/>
</dbReference>
<comment type="caution">
    <text evidence="4">The sequence shown here is derived from an EMBL/GenBank/DDBJ whole genome shotgun (WGS) entry which is preliminary data.</text>
</comment>
<dbReference type="AlphaFoldDB" id="A0A3D8QR99"/>
<dbReference type="OrthoDB" id="203440at2759"/>
<dbReference type="PANTHER" id="PTHR12993:SF23">
    <property type="entry name" value="N-ACETYLGLUCOSAMINYLPHOSPHATIDYLINOSITOL DEACETYLASE"/>
    <property type="match status" value="1"/>
</dbReference>
<dbReference type="EMBL" id="PVWQ01000014">
    <property type="protein sequence ID" value="RDW64322.1"/>
    <property type="molecule type" value="Genomic_DNA"/>
</dbReference>
<dbReference type="STRING" id="1810919.A0A3D8QR99"/>
<organism evidence="4 5">
    <name type="scientific">Aspergillus mulundensis</name>
    <dbReference type="NCBI Taxonomy" id="1810919"/>
    <lineage>
        <taxon>Eukaryota</taxon>
        <taxon>Fungi</taxon>
        <taxon>Dikarya</taxon>
        <taxon>Ascomycota</taxon>
        <taxon>Pezizomycotina</taxon>
        <taxon>Eurotiomycetes</taxon>
        <taxon>Eurotiomycetidae</taxon>
        <taxon>Eurotiales</taxon>
        <taxon>Aspergillaceae</taxon>
        <taxon>Aspergillus</taxon>
        <taxon>Aspergillus subgen. Nidulantes</taxon>
    </lineage>
</organism>
<evidence type="ECO:0000256" key="1">
    <source>
        <dbReference type="ARBA" id="ARBA00006066"/>
    </source>
</evidence>
<dbReference type="InterPro" id="IPR003737">
    <property type="entry name" value="GlcNAc_PI_deacetylase-related"/>
</dbReference>
<accession>A0A3D8QR99</accession>
<comment type="similarity">
    <text evidence="1">Belongs to the PIGL family.</text>
</comment>
<dbReference type="Pfam" id="PF02585">
    <property type="entry name" value="PIG-L"/>
    <property type="match status" value="1"/>
</dbReference>
<evidence type="ECO:0000256" key="3">
    <source>
        <dbReference type="SAM" id="SignalP"/>
    </source>
</evidence>
<protein>
    <recommendedName>
        <fullName evidence="2">N-acetylglucosaminylphosphatidylinositol deacetylase</fullName>
        <ecNumber evidence="2">3.5.1.89</ecNumber>
    </recommendedName>
</protein>
<dbReference type="RefSeq" id="XP_026599481.1">
    <property type="nucleotide sequence ID" value="XM_026751749.1"/>
</dbReference>
<evidence type="ECO:0000313" key="4">
    <source>
        <dbReference type="EMBL" id="RDW64322.1"/>
    </source>
</evidence>
<proteinExistence type="inferred from homology"/>
<keyword evidence="5" id="KW-1185">Reference proteome</keyword>
<dbReference type="GO" id="GO:0000225">
    <property type="term" value="F:N-acetylglucosaminylphosphatidylinositol deacetylase activity"/>
    <property type="evidence" value="ECO:0007669"/>
    <property type="project" value="UniProtKB-EC"/>
</dbReference>
<name>A0A3D8QR99_9EURO</name>
<dbReference type="PANTHER" id="PTHR12993">
    <property type="entry name" value="N-ACETYLGLUCOSAMINYL-PHOSPHATIDYLINOSITOL DE-N-ACETYLASE-RELATED"/>
    <property type="match status" value="1"/>
</dbReference>
<sequence length="276" mass="30414">MRFELPSLLTAITLLGPVFAEKTMNVVAHPDDDLLFVNPDIQHNIDAGFDVLTVFLTSGDAGQSSEFWMLRQEGMLAAYAEMADVENIWNLGDAGVEGKVIPLYWLQSRPEIRLAFMHIPDGNVDGSGFPATGQESMEQLWKGEIETIGTVDGSGTTYSRDELIDTLRQIIDDVEPDSLNSLDYIDPFGSGDHSDHTSAGLFTNESAIASVFPDSVIAYRGYPIEEEPENVFGDDLARKKDAFFTYAAFDATVCASDEACVGTQYELWLPRQYTAN</sequence>
<feature type="signal peptide" evidence="3">
    <location>
        <begin position="1"/>
        <end position="20"/>
    </location>
</feature>
<keyword evidence="3" id="KW-0732">Signal</keyword>
<reference evidence="4 5" key="1">
    <citation type="journal article" date="2018" name="IMA Fungus">
        <title>IMA Genome-F 9: Draft genome sequence of Annulohypoxylon stygium, Aspergillus mulundensis, Berkeleyomyces basicola (syn. Thielaviopsis basicola), Ceratocystis smalleyi, two Cercospora beticola strains, Coleophoma cylindrospora, Fusarium fracticaudum, Phialophora cf. hyalina, and Morchella septimelata.</title>
        <authorList>
            <person name="Wingfield B.D."/>
            <person name="Bills G.F."/>
            <person name="Dong Y."/>
            <person name="Huang W."/>
            <person name="Nel W.J."/>
            <person name="Swalarsk-Parry B.S."/>
            <person name="Vaghefi N."/>
            <person name="Wilken P.M."/>
            <person name="An Z."/>
            <person name="de Beer Z.W."/>
            <person name="De Vos L."/>
            <person name="Chen L."/>
            <person name="Duong T.A."/>
            <person name="Gao Y."/>
            <person name="Hammerbacher A."/>
            <person name="Kikkert J.R."/>
            <person name="Li Y."/>
            <person name="Li H."/>
            <person name="Li K."/>
            <person name="Li Q."/>
            <person name="Liu X."/>
            <person name="Ma X."/>
            <person name="Naidoo K."/>
            <person name="Pethybridge S.J."/>
            <person name="Sun J."/>
            <person name="Steenkamp E.T."/>
            <person name="van der Nest M.A."/>
            <person name="van Wyk S."/>
            <person name="Wingfield M.J."/>
            <person name="Xiong C."/>
            <person name="Yue Q."/>
            <person name="Zhang X."/>
        </authorList>
    </citation>
    <scope>NUCLEOTIDE SEQUENCE [LARGE SCALE GENOMIC DNA]</scope>
    <source>
        <strain evidence="4 5">DSM 5745</strain>
    </source>
</reference>
<evidence type="ECO:0000256" key="2">
    <source>
        <dbReference type="ARBA" id="ARBA00012176"/>
    </source>
</evidence>
<dbReference type="Proteomes" id="UP000256690">
    <property type="component" value="Unassembled WGS sequence"/>
</dbReference>
<feature type="chain" id="PRO_5017777613" description="N-acetylglucosaminylphosphatidylinositol deacetylase" evidence="3">
    <location>
        <begin position="21"/>
        <end position="276"/>
    </location>
</feature>
<evidence type="ECO:0000313" key="5">
    <source>
        <dbReference type="Proteomes" id="UP000256690"/>
    </source>
</evidence>
<dbReference type="GeneID" id="38120103"/>